<name>A0A449AYY7_9BACT</name>
<accession>A0A449AYY7</accession>
<evidence type="ECO:0000313" key="1">
    <source>
        <dbReference type="EMBL" id="VEU72748.1"/>
    </source>
</evidence>
<organism evidence="1 2">
    <name type="scientific">Mycoplasmopsis gallopavonis</name>
    <dbReference type="NCBI Taxonomy" id="76629"/>
    <lineage>
        <taxon>Bacteria</taxon>
        <taxon>Bacillati</taxon>
        <taxon>Mycoplasmatota</taxon>
        <taxon>Mycoplasmoidales</taxon>
        <taxon>Metamycoplasmataceae</taxon>
        <taxon>Mycoplasmopsis</taxon>
    </lineage>
</organism>
<protein>
    <submittedName>
        <fullName evidence="1">Uncharacterized protein</fullName>
    </submittedName>
</protein>
<reference evidence="1 2" key="1">
    <citation type="submission" date="2019-01" db="EMBL/GenBank/DDBJ databases">
        <authorList>
            <consortium name="Pathogen Informatics"/>
        </authorList>
    </citation>
    <scope>NUCLEOTIDE SEQUENCE [LARGE SCALE GENOMIC DNA]</scope>
    <source>
        <strain evidence="1 2">NCTC10186</strain>
    </source>
</reference>
<sequence length="83" mass="9912">MIPKKSFYKKTWGMEIKTNNRLHPKEGEGIRFGVVVTLREMKGINRIQEFIEICKEKNLSPKVIDVDNREKIYQKFNEDIELK</sequence>
<dbReference type="RefSeq" id="WP_197724689.1">
    <property type="nucleotide sequence ID" value="NZ_LR215031.1"/>
</dbReference>
<dbReference type="KEGG" id="mgal:NCTC10186_00218"/>
<keyword evidence="2" id="KW-1185">Reference proteome</keyword>
<gene>
    <name evidence="1" type="ORF">NCTC10186_00218</name>
</gene>
<dbReference type="AlphaFoldDB" id="A0A449AYY7"/>
<dbReference type="Proteomes" id="UP000289862">
    <property type="component" value="Chromosome"/>
</dbReference>
<proteinExistence type="predicted"/>
<evidence type="ECO:0000313" key="2">
    <source>
        <dbReference type="Proteomes" id="UP000289862"/>
    </source>
</evidence>
<dbReference type="EMBL" id="LR215031">
    <property type="protein sequence ID" value="VEU72748.1"/>
    <property type="molecule type" value="Genomic_DNA"/>
</dbReference>